<reference evidence="4 5" key="1">
    <citation type="submission" date="2019-02" db="EMBL/GenBank/DDBJ databases">
        <title>Marinobacter halodurans sp. nov., a marine bacterium isolated from sea tidal flat.</title>
        <authorList>
            <person name="Yoo Y."/>
            <person name="Lee D.W."/>
            <person name="Kim B.S."/>
            <person name="Kim J.-J."/>
        </authorList>
    </citation>
    <scope>NUCLEOTIDE SEQUENCE [LARGE SCALE GENOMIC DNA]</scope>
    <source>
        <strain evidence="4 5">YJ-S3-2</strain>
    </source>
</reference>
<dbReference type="GO" id="GO:0016301">
    <property type="term" value="F:kinase activity"/>
    <property type="evidence" value="ECO:0007669"/>
    <property type="project" value="UniProtKB-KW"/>
</dbReference>
<keyword evidence="2 4" id="KW-0418">Kinase</keyword>
<evidence type="ECO:0000256" key="2">
    <source>
        <dbReference type="ARBA" id="ARBA00022777"/>
    </source>
</evidence>
<feature type="domain" description="Carbohydrate kinase PfkB" evidence="3">
    <location>
        <begin position="4"/>
        <end position="276"/>
    </location>
</feature>
<organism evidence="4 5">
    <name type="scientific">Marinobacter halodurans</name>
    <dbReference type="NCBI Taxonomy" id="2528979"/>
    <lineage>
        <taxon>Bacteria</taxon>
        <taxon>Pseudomonadati</taxon>
        <taxon>Pseudomonadota</taxon>
        <taxon>Gammaproteobacteria</taxon>
        <taxon>Pseudomonadales</taxon>
        <taxon>Marinobacteraceae</taxon>
        <taxon>Marinobacter</taxon>
    </lineage>
</organism>
<dbReference type="RefSeq" id="WP_131483963.1">
    <property type="nucleotide sequence ID" value="NZ_SJDL01000051.1"/>
</dbReference>
<dbReference type="PANTHER" id="PTHR10584">
    <property type="entry name" value="SUGAR KINASE"/>
    <property type="match status" value="1"/>
</dbReference>
<evidence type="ECO:0000256" key="1">
    <source>
        <dbReference type="ARBA" id="ARBA00022679"/>
    </source>
</evidence>
<keyword evidence="1" id="KW-0808">Transferase</keyword>
<dbReference type="PROSITE" id="PS00584">
    <property type="entry name" value="PFKB_KINASES_2"/>
    <property type="match status" value="1"/>
</dbReference>
<sequence>MTRSVLIVGGTSVDTIIHLDQFPTPTAQTLWPRASYRALGSTGAGKALNLAALGDTVTLHTLLGEDNEARFVREQLAHEHIHLLTTITPEPTEQHVNLMDAQGDRISFFVQPPPEPSDVDWEAVRVAMEHSDVVVINILAYTRPALALAKEMGKPVWIDLHDYDGQDTYHQPFIEAADVLFLSSDRLPDYRPVMEALVGSGKQFVVCTHGRHGATLLDRHGQWLEQPVFGVDTVLDTNGAGDAFFSGFLYGYGRHASLADCLKLAAAGGALCVGSDRLAAPGMNPAQLVQQAGLPL</sequence>
<dbReference type="SUPFAM" id="SSF53613">
    <property type="entry name" value="Ribokinase-like"/>
    <property type="match status" value="1"/>
</dbReference>
<evidence type="ECO:0000313" key="4">
    <source>
        <dbReference type="EMBL" id="TBW48238.1"/>
    </source>
</evidence>
<dbReference type="InterPro" id="IPR002173">
    <property type="entry name" value="Carboh/pur_kinase_PfkB_CS"/>
</dbReference>
<dbReference type="Gene3D" id="3.40.1190.20">
    <property type="match status" value="1"/>
</dbReference>
<keyword evidence="5" id="KW-1185">Reference proteome</keyword>
<protein>
    <submittedName>
        <fullName evidence="4">Carbohydrate kinase family protein</fullName>
    </submittedName>
</protein>
<dbReference type="PANTHER" id="PTHR10584:SF166">
    <property type="entry name" value="RIBOKINASE"/>
    <property type="match status" value="1"/>
</dbReference>
<evidence type="ECO:0000313" key="5">
    <source>
        <dbReference type="Proteomes" id="UP000313645"/>
    </source>
</evidence>
<comment type="caution">
    <text evidence="4">The sequence shown here is derived from an EMBL/GenBank/DDBJ whole genome shotgun (WGS) entry which is preliminary data.</text>
</comment>
<dbReference type="EMBL" id="SJDL01000051">
    <property type="protein sequence ID" value="TBW48238.1"/>
    <property type="molecule type" value="Genomic_DNA"/>
</dbReference>
<dbReference type="InterPro" id="IPR029056">
    <property type="entry name" value="Ribokinase-like"/>
</dbReference>
<dbReference type="InterPro" id="IPR011611">
    <property type="entry name" value="PfkB_dom"/>
</dbReference>
<gene>
    <name evidence="4" type="ORF">EZI54_21625</name>
</gene>
<proteinExistence type="predicted"/>
<accession>A0ABY1ZED9</accession>
<dbReference type="Pfam" id="PF00294">
    <property type="entry name" value="PfkB"/>
    <property type="match status" value="1"/>
</dbReference>
<evidence type="ECO:0000259" key="3">
    <source>
        <dbReference type="Pfam" id="PF00294"/>
    </source>
</evidence>
<dbReference type="Proteomes" id="UP000313645">
    <property type="component" value="Unassembled WGS sequence"/>
</dbReference>
<name>A0ABY1ZED9_9GAMM</name>